<dbReference type="Pfam" id="PF00149">
    <property type="entry name" value="Metallophos"/>
    <property type="match status" value="1"/>
</dbReference>
<dbReference type="PANTHER" id="PTHR31302:SF32">
    <property type="entry name" value="PHOSPHOESTERASE"/>
    <property type="match status" value="1"/>
</dbReference>
<keyword evidence="1" id="KW-0812">Transmembrane</keyword>
<dbReference type="GO" id="GO:0009245">
    <property type="term" value="P:lipid A biosynthetic process"/>
    <property type="evidence" value="ECO:0007669"/>
    <property type="project" value="TreeGrafter"/>
</dbReference>
<keyword evidence="4" id="KW-1185">Reference proteome</keyword>
<name>A0A3M7TW22_9BACI</name>
<dbReference type="OrthoDB" id="9780884at2"/>
<evidence type="ECO:0000313" key="3">
    <source>
        <dbReference type="EMBL" id="RNA69112.1"/>
    </source>
</evidence>
<dbReference type="PANTHER" id="PTHR31302">
    <property type="entry name" value="TRANSMEMBRANE PROTEIN WITH METALLOPHOSPHOESTERASE DOMAIN-RELATED"/>
    <property type="match status" value="1"/>
</dbReference>
<evidence type="ECO:0000259" key="2">
    <source>
        <dbReference type="Pfam" id="PF00149"/>
    </source>
</evidence>
<evidence type="ECO:0000256" key="1">
    <source>
        <dbReference type="SAM" id="Phobius"/>
    </source>
</evidence>
<dbReference type="AlphaFoldDB" id="A0A3M7TW22"/>
<sequence length="280" mass="31041">MARCCVCWICIALWYNGCARFKEEGEGSVMIFAVAAGAVLVLVLCFFLLTYMRSLAFSHHITNETITLPVQMEDNHILFISDIHRRQLKPGFFRTFSKTPDMVWIGGDLAERGVNEKTLKHNLKVLSSIAPVYFVFGNNDYEWPEASFTRILHQFNVTILKNSAVTFKDTWTLSGIDDMNRGIPEFETALKGSRGPVILLSHNPEAAWAVSGFDKVVCVVSGHTHGGQIRLGPFGIAEKAGWTLKGGKPVFISSGYGTTQIPLRLGTKAECHVLRIKGCS</sequence>
<dbReference type="EMBL" id="RHIB01000001">
    <property type="protein sequence ID" value="RNA69112.1"/>
    <property type="molecule type" value="Genomic_DNA"/>
</dbReference>
<feature type="domain" description="Calcineurin-like phosphoesterase" evidence="2">
    <location>
        <begin position="77"/>
        <end position="226"/>
    </location>
</feature>
<comment type="caution">
    <text evidence="3">The sequence shown here is derived from an EMBL/GenBank/DDBJ whole genome shotgun (WGS) entry which is preliminary data.</text>
</comment>
<organism evidence="3 4">
    <name type="scientific">Alteribacter keqinensis</name>
    <dbReference type="NCBI Taxonomy" id="2483800"/>
    <lineage>
        <taxon>Bacteria</taxon>
        <taxon>Bacillati</taxon>
        <taxon>Bacillota</taxon>
        <taxon>Bacilli</taxon>
        <taxon>Bacillales</taxon>
        <taxon>Bacillaceae</taxon>
        <taxon>Alteribacter</taxon>
    </lineage>
</organism>
<dbReference type="Proteomes" id="UP000278746">
    <property type="component" value="Unassembled WGS sequence"/>
</dbReference>
<feature type="transmembrane region" description="Helical" evidence="1">
    <location>
        <begin position="29"/>
        <end position="51"/>
    </location>
</feature>
<dbReference type="InterPro" id="IPR004843">
    <property type="entry name" value="Calcineurin-like_PHP"/>
</dbReference>
<dbReference type="Gene3D" id="3.60.21.10">
    <property type="match status" value="1"/>
</dbReference>
<evidence type="ECO:0000313" key="4">
    <source>
        <dbReference type="Proteomes" id="UP000278746"/>
    </source>
</evidence>
<dbReference type="GO" id="GO:0016020">
    <property type="term" value="C:membrane"/>
    <property type="evidence" value="ECO:0007669"/>
    <property type="project" value="GOC"/>
</dbReference>
<reference evidence="3 4" key="1">
    <citation type="submission" date="2018-10" db="EMBL/GenBank/DDBJ databases">
        <title>Bacillus Keqinensis sp. nov., a moderately halophilic bacterium isolated from a saline-alkaline lake.</title>
        <authorList>
            <person name="Wang H."/>
        </authorList>
    </citation>
    <scope>NUCLEOTIDE SEQUENCE [LARGE SCALE GENOMIC DNA]</scope>
    <source>
        <strain evidence="3 4">KQ-3</strain>
    </source>
</reference>
<keyword evidence="1" id="KW-1133">Transmembrane helix</keyword>
<dbReference type="GO" id="GO:0008758">
    <property type="term" value="F:UDP-2,3-diacylglucosamine hydrolase activity"/>
    <property type="evidence" value="ECO:0007669"/>
    <property type="project" value="TreeGrafter"/>
</dbReference>
<proteinExistence type="predicted"/>
<protein>
    <submittedName>
        <fullName evidence="3">Metallophosphoesterase</fullName>
    </submittedName>
</protein>
<gene>
    <name evidence="3" type="ORF">EBO34_03935</name>
</gene>
<dbReference type="SUPFAM" id="SSF56300">
    <property type="entry name" value="Metallo-dependent phosphatases"/>
    <property type="match status" value="1"/>
</dbReference>
<dbReference type="InterPro" id="IPR029052">
    <property type="entry name" value="Metallo-depent_PP-like"/>
</dbReference>
<keyword evidence="1" id="KW-0472">Membrane</keyword>
<accession>A0A3M7TW22</accession>
<dbReference type="InterPro" id="IPR051158">
    <property type="entry name" value="Metallophosphoesterase_sf"/>
</dbReference>